<evidence type="ECO:0000256" key="1">
    <source>
        <dbReference type="ARBA" id="ARBA00001973"/>
    </source>
</evidence>
<evidence type="ECO:0000313" key="7">
    <source>
        <dbReference type="Proteomes" id="UP001285441"/>
    </source>
</evidence>
<evidence type="ECO:0000256" key="3">
    <source>
        <dbReference type="ARBA" id="ARBA00023033"/>
    </source>
</evidence>
<reference evidence="6" key="2">
    <citation type="submission" date="2023-06" db="EMBL/GenBank/DDBJ databases">
        <authorList>
            <consortium name="Lawrence Berkeley National Laboratory"/>
            <person name="Haridas S."/>
            <person name="Hensen N."/>
            <person name="Bonometti L."/>
            <person name="Westerberg I."/>
            <person name="Brannstrom I.O."/>
            <person name="Guillou S."/>
            <person name="Cros-Aarteil S."/>
            <person name="Calhoun S."/>
            <person name="Kuo A."/>
            <person name="Mondo S."/>
            <person name="Pangilinan J."/>
            <person name="Riley R."/>
            <person name="LaButti K."/>
            <person name="Andreopoulos B."/>
            <person name="Lipzen A."/>
            <person name="Chen C."/>
            <person name="Yanf M."/>
            <person name="Daum C."/>
            <person name="Ng V."/>
            <person name="Clum A."/>
            <person name="Steindorff A."/>
            <person name="Ohm R."/>
            <person name="Martin F."/>
            <person name="Silar P."/>
            <person name="Natvig D."/>
            <person name="Lalanne C."/>
            <person name="Gautier V."/>
            <person name="Ament-velasquez S.L."/>
            <person name="Kruys A."/>
            <person name="Hutchinson M.I."/>
            <person name="Powell A.J."/>
            <person name="Barry K."/>
            <person name="Miller A.N."/>
            <person name="Grigoriev I.V."/>
            <person name="Debuchy R."/>
            <person name="Gladieux P."/>
            <person name="Thoren M.H."/>
            <person name="Johannesson H."/>
        </authorList>
    </citation>
    <scope>NUCLEOTIDE SEQUENCE</scope>
    <source>
        <strain evidence="6">CBS 232.78</strain>
    </source>
</reference>
<dbReference type="GO" id="GO:0004497">
    <property type="term" value="F:monooxygenase activity"/>
    <property type="evidence" value="ECO:0007669"/>
    <property type="project" value="UniProtKB-KW"/>
</dbReference>
<feature type="compositionally biased region" description="Basic and acidic residues" evidence="4">
    <location>
        <begin position="20"/>
        <end position="38"/>
    </location>
</feature>
<evidence type="ECO:0000256" key="2">
    <source>
        <dbReference type="ARBA" id="ARBA00023002"/>
    </source>
</evidence>
<keyword evidence="3" id="KW-0503">Monooxygenase</keyword>
<protein>
    <recommendedName>
        <fullName evidence="5">Tyrosinase C-terminal domain-containing protein</fullName>
    </recommendedName>
</protein>
<proteinExistence type="predicted"/>
<gene>
    <name evidence="6" type="ORF">B0H63DRAFT_529560</name>
</gene>
<accession>A0AAE0K1E7</accession>
<dbReference type="Pfam" id="PF18132">
    <property type="entry name" value="Tyrosinase_C"/>
    <property type="match status" value="1"/>
</dbReference>
<sequence>MPLTAATARPGHGNRPSHQCPDHTLEEPGRPRAPRRENAAAQRSAPRVLASMEPADLAKFLTGNLHWRVTSAGPLIDPALIPSLKVSLAVGKADHFADITKLSRFYDYKGAFEPTAG</sequence>
<name>A0AAE0K1E7_9PEZI</name>
<dbReference type="InterPro" id="IPR041640">
    <property type="entry name" value="Tyrosinase_C"/>
</dbReference>
<dbReference type="AlphaFoldDB" id="A0AAE0K1E7"/>
<feature type="region of interest" description="Disordered" evidence="4">
    <location>
        <begin position="1"/>
        <end position="48"/>
    </location>
</feature>
<comment type="caution">
    <text evidence="6">The sequence shown here is derived from an EMBL/GenBank/DDBJ whole genome shotgun (WGS) entry which is preliminary data.</text>
</comment>
<dbReference type="EMBL" id="JAULSW010000011">
    <property type="protein sequence ID" value="KAK3367852.1"/>
    <property type="molecule type" value="Genomic_DNA"/>
</dbReference>
<evidence type="ECO:0000259" key="5">
    <source>
        <dbReference type="Pfam" id="PF18132"/>
    </source>
</evidence>
<keyword evidence="7" id="KW-1185">Reference proteome</keyword>
<evidence type="ECO:0000256" key="4">
    <source>
        <dbReference type="SAM" id="MobiDB-lite"/>
    </source>
</evidence>
<keyword evidence="2" id="KW-0560">Oxidoreductase</keyword>
<reference evidence="6" key="1">
    <citation type="journal article" date="2023" name="Mol. Phylogenet. Evol.">
        <title>Genome-scale phylogeny and comparative genomics of the fungal order Sordariales.</title>
        <authorList>
            <person name="Hensen N."/>
            <person name="Bonometti L."/>
            <person name="Westerberg I."/>
            <person name="Brannstrom I.O."/>
            <person name="Guillou S."/>
            <person name="Cros-Aarteil S."/>
            <person name="Calhoun S."/>
            <person name="Haridas S."/>
            <person name="Kuo A."/>
            <person name="Mondo S."/>
            <person name="Pangilinan J."/>
            <person name="Riley R."/>
            <person name="LaButti K."/>
            <person name="Andreopoulos B."/>
            <person name="Lipzen A."/>
            <person name="Chen C."/>
            <person name="Yan M."/>
            <person name="Daum C."/>
            <person name="Ng V."/>
            <person name="Clum A."/>
            <person name="Steindorff A."/>
            <person name="Ohm R.A."/>
            <person name="Martin F."/>
            <person name="Silar P."/>
            <person name="Natvig D.O."/>
            <person name="Lalanne C."/>
            <person name="Gautier V."/>
            <person name="Ament-Velasquez S.L."/>
            <person name="Kruys A."/>
            <person name="Hutchinson M.I."/>
            <person name="Powell A.J."/>
            <person name="Barry K."/>
            <person name="Miller A.N."/>
            <person name="Grigoriev I.V."/>
            <person name="Debuchy R."/>
            <person name="Gladieux P."/>
            <person name="Hiltunen Thoren M."/>
            <person name="Johannesson H."/>
        </authorList>
    </citation>
    <scope>NUCLEOTIDE SEQUENCE</scope>
    <source>
        <strain evidence="6">CBS 232.78</strain>
    </source>
</reference>
<dbReference type="Proteomes" id="UP001285441">
    <property type="component" value="Unassembled WGS sequence"/>
</dbReference>
<feature type="domain" description="Tyrosinase C-terminal" evidence="5">
    <location>
        <begin position="47"/>
        <end position="87"/>
    </location>
</feature>
<comment type="cofactor">
    <cofactor evidence="1">
        <name>Cu(2+)</name>
        <dbReference type="ChEBI" id="CHEBI:29036"/>
    </cofactor>
</comment>
<organism evidence="6 7">
    <name type="scientific">Podospora didyma</name>
    <dbReference type="NCBI Taxonomy" id="330526"/>
    <lineage>
        <taxon>Eukaryota</taxon>
        <taxon>Fungi</taxon>
        <taxon>Dikarya</taxon>
        <taxon>Ascomycota</taxon>
        <taxon>Pezizomycotina</taxon>
        <taxon>Sordariomycetes</taxon>
        <taxon>Sordariomycetidae</taxon>
        <taxon>Sordariales</taxon>
        <taxon>Podosporaceae</taxon>
        <taxon>Podospora</taxon>
    </lineage>
</organism>
<evidence type="ECO:0000313" key="6">
    <source>
        <dbReference type="EMBL" id="KAK3367852.1"/>
    </source>
</evidence>